<evidence type="ECO:0000313" key="1">
    <source>
        <dbReference type="EMBL" id="MFC3880049.1"/>
    </source>
</evidence>
<keyword evidence="2" id="KW-1185">Reference proteome</keyword>
<dbReference type="Gene3D" id="2.40.30.100">
    <property type="entry name" value="AF2212/PG0164-like"/>
    <property type="match status" value="1"/>
</dbReference>
<dbReference type="Pfam" id="PF08922">
    <property type="entry name" value="DUF1905"/>
    <property type="match status" value="1"/>
</dbReference>
<dbReference type="EMBL" id="JBHRZS010000006">
    <property type="protein sequence ID" value="MFC3880049.1"/>
    <property type="molecule type" value="Genomic_DNA"/>
</dbReference>
<dbReference type="Proteomes" id="UP001595805">
    <property type="component" value="Unassembled WGS sequence"/>
</dbReference>
<protein>
    <submittedName>
        <fullName evidence="1">YdeI/OmpD-associated family protein</fullName>
    </submittedName>
</protein>
<evidence type="ECO:0000313" key="2">
    <source>
        <dbReference type="Proteomes" id="UP001595805"/>
    </source>
</evidence>
<dbReference type="InterPro" id="IPR015018">
    <property type="entry name" value="DUF1905"/>
</dbReference>
<comment type="caution">
    <text evidence="1">The sequence shown here is derived from an EMBL/GenBank/DDBJ whole genome shotgun (WGS) entry which is preliminary data.</text>
</comment>
<proteinExistence type="predicted"/>
<gene>
    <name evidence="1" type="ORF">ACFOSV_07675</name>
</gene>
<accession>A0ABV8ATD5</accession>
<sequence>MKKILEGNFHLERFTGKGGWTYVPLQKQQFTGVKSFGMLKVWGKIDEHSFKEKHLMPKGDGTLFLPVAKDIRKEIKKEAGDLVHLELFVPEPPSSTPQDLIDCLKDDPGKFEAFKRRSQAEQKEWVDYIYETQSLNLQTKRILKLLQQLQID</sequence>
<dbReference type="SUPFAM" id="SSF141694">
    <property type="entry name" value="AF2212/PG0164-like"/>
    <property type="match status" value="1"/>
</dbReference>
<dbReference type="Pfam" id="PF13376">
    <property type="entry name" value="OmdA"/>
    <property type="match status" value="1"/>
</dbReference>
<reference evidence="2" key="1">
    <citation type="journal article" date="2019" name="Int. J. Syst. Evol. Microbiol.">
        <title>The Global Catalogue of Microorganisms (GCM) 10K type strain sequencing project: providing services to taxonomists for standard genome sequencing and annotation.</title>
        <authorList>
            <consortium name="The Broad Institute Genomics Platform"/>
            <consortium name="The Broad Institute Genome Sequencing Center for Infectious Disease"/>
            <person name="Wu L."/>
            <person name="Ma J."/>
        </authorList>
    </citation>
    <scope>NUCLEOTIDE SEQUENCE [LARGE SCALE GENOMIC DNA]</scope>
    <source>
        <strain evidence="2">CCUG 60523</strain>
    </source>
</reference>
<dbReference type="InterPro" id="IPR037079">
    <property type="entry name" value="AF2212/PG0164-like_sf"/>
</dbReference>
<dbReference type="RefSeq" id="WP_377905052.1">
    <property type="nucleotide sequence ID" value="NZ_JBHRZS010000006.1"/>
</dbReference>
<name>A0ABV8ATD5_9BACT</name>
<organism evidence="1 2">
    <name type="scientific">Algoriphagus namhaensis</name>
    <dbReference type="NCBI Taxonomy" id="915353"/>
    <lineage>
        <taxon>Bacteria</taxon>
        <taxon>Pseudomonadati</taxon>
        <taxon>Bacteroidota</taxon>
        <taxon>Cytophagia</taxon>
        <taxon>Cytophagales</taxon>
        <taxon>Cyclobacteriaceae</taxon>
        <taxon>Algoriphagus</taxon>
    </lineage>
</organism>